<dbReference type="GO" id="GO:0000978">
    <property type="term" value="F:RNA polymerase II cis-regulatory region sequence-specific DNA binding"/>
    <property type="evidence" value="ECO:0007669"/>
    <property type="project" value="TreeGrafter"/>
</dbReference>
<dbReference type="GO" id="GO:0005634">
    <property type="term" value="C:nucleus"/>
    <property type="evidence" value="ECO:0007669"/>
    <property type="project" value="TreeGrafter"/>
</dbReference>
<evidence type="ECO:0000313" key="5">
    <source>
        <dbReference type="Proteomes" id="UP001140560"/>
    </source>
</evidence>
<dbReference type="PANTHER" id="PTHR47424:SF9">
    <property type="entry name" value="TAH-2"/>
    <property type="match status" value="1"/>
</dbReference>
<keyword evidence="1" id="KW-0805">Transcription regulation</keyword>
<organism evidence="4 5">
    <name type="scientific">Neocucurbitaria cava</name>
    <dbReference type="NCBI Taxonomy" id="798079"/>
    <lineage>
        <taxon>Eukaryota</taxon>
        <taxon>Fungi</taxon>
        <taxon>Dikarya</taxon>
        <taxon>Ascomycota</taxon>
        <taxon>Pezizomycotina</taxon>
        <taxon>Dothideomycetes</taxon>
        <taxon>Pleosporomycetidae</taxon>
        <taxon>Pleosporales</taxon>
        <taxon>Pleosporineae</taxon>
        <taxon>Cucurbitariaceae</taxon>
        <taxon>Neocucurbitaria</taxon>
    </lineage>
</organism>
<comment type="caution">
    <text evidence="4">The sequence shown here is derived from an EMBL/GenBank/DDBJ whole genome shotgun (WGS) entry which is preliminary data.</text>
</comment>
<dbReference type="AlphaFoldDB" id="A0A9W8Y3G2"/>
<dbReference type="PANTHER" id="PTHR47424">
    <property type="entry name" value="REGULATORY PROTEIN GAL4"/>
    <property type="match status" value="1"/>
</dbReference>
<dbReference type="GO" id="GO:0000435">
    <property type="term" value="P:positive regulation of transcription from RNA polymerase II promoter by galactose"/>
    <property type="evidence" value="ECO:0007669"/>
    <property type="project" value="TreeGrafter"/>
</dbReference>
<dbReference type="OrthoDB" id="4064873at2759"/>
<protein>
    <submittedName>
        <fullName evidence="4">Uncharacterized protein</fullName>
    </submittedName>
</protein>
<dbReference type="InterPro" id="IPR051127">
    <property type="entry name" value="Fungal_SecMet_Regulators"/>
</dbReference>
<evidence type="ECO:0000256" key="2">
    <source>
        <dbReference type="ARBA" id="ARBA00023163"/>
    </source>
</evidence>
<evidence type="ECO:0000313" key="4">
    <source>
        <dbReference type="EMBL" id="KAJ4366139.1"/>
    </source>
</evidence>
<evidence type="ECO:0000256" key="1">
    <source>
        <dbReference type="ARBA" id="ARBA00023015"/>
    </source>
</evidence>
<keyword evidence="5" id="KW-1185">Reference proteome</keyword>
<dbReference type="EMBL" id="JAPEUY010000014">
    <property type="protein sequence ID" value="KAJ4366139.1"/>
    <property type="molecule type" value="Genomic_DNA"/>
</dbReference>
<gene>
    <name evidence="4" type="ORF">N0V83_007774</name>
</gene>
<dbReference type="Proteomes" id="UP001140560">
    <property type="component" value="Unassembled WGS sequence"/>
</dbReference>
<sequence length="300" mass="33303">MSALADERTTYAIYAYKILEVNSKVVDLLYEKKETSATMIIELLNEMEVWSKAIPEALRGSFRGISADHTTGQKASTGRTNFTITLVTRPVLISVLTDRFARPNPQHQELASACVDAAVYLVQTCNDAFKNDGLLSNLCILKALLFAAGLILGFESFAKREIDYRVETAFGSARKILEFFAIQSSQAAHYYDILTLLANAIEKRREQLLDKGRSSHVSRIFPIGIAPERMQATAMTEDTSSMHSGAVDEESLNRSNRGEGVSDILGEYFDQDSEDFLVSDALDLSQWDGFPFMAPVDLDT</sequence>
<dbReference type="CDD" id="cd12148">
    <property type="entry name" value="fungal_TF_MHR"/>
    <property type="match status" value="1"/>
</dbReference>
<name>A0A9W8Y3G2_9PLEO</name>
<keyword evidence="3" id="KW-0539">Nucleus</keyword>
<keyword evidence="2" id="KW-0804">Transcription</keyword>
<proteinExistence type="predicted"/>
<accession>A0A9W8Y3G2</accession>
<dbReference type="GO" id="GO:0000981">
    <property type="term" value="F:DNA-binding transcription factor activity, RNA polymerase II-specific"/>
    <property type="evidence" value="ECO:0007669"/>
    <property type="project" value="TreeGrafter"/>
</dbReference>
<reference evidence="4" key="1">
    <citation type="submission" date="2022-10" db="EMBL/GenBank/DDBJ databases">
        <title>Tapping the CABI collections for fungal endophytes: first genome assemblies for Collariella, Neodidymelliopsis, Ascochyta clinopodiicola, Didymella pomorum, Didymosphaeria variabile, Neocosmospora piperis and Neocucurbitaria cava.</title>
        <authorList>
            <person name="Hill R."/>
        </authorList>
    </citation>
    <scope>NUCLEOTIDE SEQUENCE</scope>
    <source>
        <strain evidence="4">IMI 356814</strain>
    </source>
</reference>
<evidence type="ECO:0000256" key="3">
    <source>
        <dbReference type="ARBA" id="ARBA00023242"/>
    </source>
</evidence>